<keyword evidence="6" id="KW-1185">Reference proteome</keyword>
<keyword evidence="5" id="KW-0966">Cell projection</keyword>
<keyword evidence="5" id="KW-0969">Cilium</keyword>
<dbReference type="EMBL" id="CP036279">
    <property type="protein sequence ID" value="QDU59545.1"/>
    <property type="molecule type" value="Genomic_DNA"/>
</dbReference>
<name>A0A518AXU4_9BACT</name>
<comment type="subunit">
    <text evidence="4">Interacts with translational regulator CsrA and flagellin(s).</text>
</comment>
<dbReference type="PANTHER" id="PTHR39190">
    <property type="entry name" value="FLAGELLAR ASSEMBLY FACTOR FLIW"/>
    <property type="match status" value="1"/>
</dbReference>
<dbReference type="GO" id="GO:0005737">
    <property type="term" value="C:cytoplasm"/>
    <property type="evidence" value="ECO:0007669"/>
    <property type="project" value="UniProtKB-SubCell"/>
</dbReference>
<evidence type="ECO:0000313" key="6">
    <source>
        <dbReference type="Proteomes" id="UP000317093"/>
    </source>
</evidence>
<dbReference type="Proteomes" id="UP000317093">
    <property type="component" value="Chromosome"/>
</dbReference>
<dbReference type="RefSeq" id="WP_419193158.1">
    <property type="nucleotide sequence ID" value="NZ_CP036279.1"/>
</dbReference>
<accession>A0A518AXU4</accession>
<evidence type="ECO:0000256" key="1">
    <source>
        <dbReference type="ARBA" id="ARBA00022490"/>
    </source>
</evidence>
<dbReference type="InterPro" id="IPR003775">
    <property type="entry name" value="Flagellar_assembly_factor_FliW"/>
</dbReference>
<dbReference type="AlphaFoldDB" id="A0A518AXU4"/>
<keyword evidence="1 4" id="KW-0963">Cytoplasm</keyword>
<proteinExistence type="inferred from homology"/>
<keyword evidence="3 4" id="KW-0810">Translation regulation</keyword>
<dbReference type="GO" id="GO:0044780">
    <property type="term" value="P:bacterial-type flagellum assembly"/>
    <property type="evidence" value="ECO:0007669"/>
    <property type="project" value="UniProtKB-UniRule"/>
</dbReference>
<evidence type="ECO:0000313" key="5">
    <source>
        <dbReference type="EMBL" id="QDU59545.1"/>
    </source>
</evidence>
<dbReference type="SUPFAM" id="SSF141457">
    <property type="entry name" value="BH3618-like"/>
    <property type="match status" value="1"/>
</dbReference>
<dbReference type="GO" id="GO:0006417">
    <property type="term" value="P:regulation of translation"/>
    <property type="evidence" value="ECO:0007669"/>
    <property type="project" value="UniProtKB-KW"/>
</dbReference>
<evidence type="ECO:0000256" key="2">
    <source>
        <dbReference type="ARBA" id="ARBA00022795"/>
    </source>
</evidence>
<dbReference type="PANTHER" id="PTHR39190:SF1">
    <property type="entry name" value="FLAGELLAR ASSEMBLY FACTOR FLIW"/>
    <property type="match status" value="1"/>
</dbReference>
<evidence type="ECO:0000256" key="4">
    <source>
        <dbReference type="HAMAP-Rule" id="MF_01185"/>
    </source>
</evidence>
<evidence type="ECO:0000256" key="3">
    <source>
        <dbReference type="ARBA" id="ARBA00022845"/>
    </source>
</evidence>
<keyword evidence="4" id="KW-0143">Chaperone</keyword>
<dbReference type="Pfam" id="PF02623">
    <property type="entry name" value="FliW"/>
    <property type="match status" value="1"/>
</dbReference>
<dbReference type="Gene3D" id="2.30.290.10">
    <property type="entry name" value="BH3618-like"/>
    <property type="match status" value="1"/>
</dbReference>
<reference evidence="5 6" key="1">
    <citation type="submission" date="2019-02" db="EMBL/GenBank/DDBJ databases">
        <title>Deep-cultivation of Planctomycetes and their phenomic and genomic characterization uncovers novel biology.</title>
        <authorList>
            <person name="Wiegand S."/>
            <person name="Jogler M."/>
            <person name="Boedeker C."/>
            <person name="Pinto D."/>
            <person name="Vollmers J."/>
            <person name="Rivas-Marin E."/>
            <person name="Kohn T."/>
            <person name="Peeters S.H."/>
            <person name="Heuer A."/>
            <person name="Rast P."/>
            <person name="Oberbeckmann S."/>
            <person name="Bunk B."/>
            <person name="Jeske O."/>
            <person name="Meyerdierks A."/>
            <person name="Storesund J.E."/>
            <person name="Kallscheuer N."/>
            <person name="Luecker S."/>
            <person name="Lage O.M."/>
            <person name="Pohl T."/>
            <person name="Merkel B.J."/>
            <person name="Hornburger P."/>
            <person name="Mueller R.-W."/>
            <person name="Bruemmer F."/>
            <person name="Labrenz M."/>
            <person name="Spormann A.M."/>
            <person name="Op den Camp H."/>
            <person name="Overmann J."/>
            <person name="Amann R."/>
            <person name="Jetten M.S.M."/>
            <person name="Mascher T."/>
            <person name="Medema M.H."/>
            <person name="Devos D.P."/>
            <person name="Kaster A.-K."/>
            <person name="Ovreas L."/>
            <person name="Rohde M."/>
            <person name="Galperin M.Y."/>
            <person name="Jogler C."/>
        </authorList>
    </citation>
    <scope>NUCLEOTIDE SEQUENCE [LARGE SCALE GENOMIC DNA]</scope>
    <source>
        <strain evidence="5 6">Pan216</strain>
    </source>
</reference>
<sequence>MRLATRRFGEIDVEEDDLLTFPEGLVGLSRHKRFLLLQDPESKQLLWLQSVDFPEFTLATVPSQQVQLNYHIDVHPEEIRCLKLDNKSEAVVLLILNRVNEQFAVNLKGPLLLNPHRMLGKQVVLNDPDYEVRNLVAIDATVT</sequence>
<comment type="similarity">
    <text evidence="4">Belongs to the FliW family.</text>
</comment>
<comment type="function">
    <text evidence="4">Acts as an anti-CsrA protein, binds CsrA and prevents it from repressing translation of its target genes, one of which is flagellin. Binds to flagellin and participates in the assembly of the flagellum.</text>
</comment>
<dbReference type="HAMAP" id="MF_01185">
    <property type="entry name" value="FliW"/>
    <property type="match status" value="1"/>
</dbReference>
<organism evidence="5 6">
    <name type="scientific">Kolteria novifilia</name>
    <dbReference type="NCBI Taxonomy" id="2527975"/>
    <lineage>
        <taxon>Bacteria</taxon>
        <taxon>Pseudomonadati</taxon>
        <taxon>Planctomycetota</taxon>
        <taxon>Planctomycetia</taxon>
        <taxon>Kolteriales</taxon>
        <taxon>Kolteriaceae</taxon>
        <taxon>Kolteria</taxon>
    </lineage>
</organism>
<dbReference type="InterPro" id="IPR024046">
    <property type="entry name" value="Flagellar_assmbl_FliW_dom_sf"/>
</dbReference>
<gene>
    <name evidence="4 5" type="primary">fliW</name>
    <name evidence="5" type="ORF">Pan216_03740</name>
</gene>
<comment type="subcellular location">
    <subcellularLocation>
        <location evidence="4">Cytoplasm</location>
    </subcellularLocation>
</comment>
<keyword evidence="2 4" id="KW-1005">Bacterial flagellum biogenesis</keyword>
<keyword evidence="5" id="KW-0282">Flagellum</keyword>
<dbReference type="KEGG" id="knv:Pan216_03740"/>
<protein>
    <recommendedName>
        <fullName evidence="4">Flagellar assembly factor FliW</fullName>
    </recommendedName>
</protein>